<protein>
    <recommendedName>
        <fullName evidence="11">Glycerol kinase</fullName>
        <ecNumber evidence="11">2.7.1.30</ecNumber>
    </recommendedName>
    <alternativeName>
        <fullName evidence="11">ATP:glycerol 3-phosphotransferase</fullName>
    </alternativeName>
    <alternativeName>
        <fullName evidence="11">Glycerokinase</fullName>
        <shortName evidence="11">GK</shortName>
    </alternativeName>
</protein>
<evidence type="ECO:0000256" key="7">
    <source>
        <dbReference type="ARBA" id="ARBA00022840"/>
    </source>
</evidence>
<dbReference type="HAMAP" id="MF_00186">
    <property type="entry name" value="Glycerol_kin"/>
    <property type="match status" value="1"/>
</dbReference>
<dbReference type="Gene3D" id="3.30.420.40">
    <property type="match status" value="2"/>
</dbReference>
<feature type="binding site" evidence="11">
    <location>
        <position position="246"/>
    </location>
    <ligand>
        <name>glycerol</name>
        <dbReference type="ChEBI" id="CHEBI:17754"/>
    </ligand>
</feature>
<evidence type="ECO:0000313" key="15">
    <source>
        <dbReference type="EMBL" id="MBC5999865.1"/>
    </source>
</evidence>
<comment type="activity regulation">
    <text evidence="11">Activated by phosphorylation and inhibited by fructose 1,6-bisphosphate (FBP).</text>
</comment>
<keyword evidence="5 11" id="KW-0418">Kinase</keyword>
<dbReference type="InterPro" id="IPR005999">
    <property type="entry name" value="Glycerol_kin"/>
</dbReference>
<dbReference type="CDD" id="cd07769">
    <property type="entry name" value="ASKHA_NBD_FGGY_GK"/>
    <property type="match status" value="1"/>
</dbReference>
<dbReference type="GO" id="GO:0004370">
    <property type="term" value="F:glycerol kinase activity"/>
    <property type="evidence" value="ECO:0007669"/>
    <property type="project" value="UniProtKB-UniRule"/>
</dbReference>
<comment type="caution">
    <text evidence="15">The sequence shown here is derived from an EMBL/GenBank/DDBJ whole genome shotgun (WGS) entry which is preliminary data.</text>
</comment>
<dbReference type="InterPro" id="IPR043129">
    <property type="entry name" value="ATPase_NBD"/>
</dbReference>
<dbReference type="PROSITE" id="PS00933">
    <property type="entry name" value="FGGY_KINASES_1"/>
    <property type="match status" value="1"/>
</dbReference>
<accession>A0A923NBR3</accession>
<keyword evidence="3 11" id="KW-0808">Transferase</keyword>
<dbReference type="GO" id="GO:0019563">
    <property type="term" value="P:glycerol catabolic process"/>
    <property type="evidence" value="ECO:0007669"/>
    <property type="project" value="UniProtKB-UniRule"/>
</dbReference>
<feature type="binding site" evidence="11">
    <location>
        <position position="412"/>
    </location>
    <ligand>
        <name>ADP</name>
        <dbReference type="ChEBI" id="CHEBI:456216"/>
    </ligand>
</feature>
<evidence type="ECO:0000256" key="9">
    <source>
        <dbReference type="ARBA" id="ARBA00054633"/>
    </source>
</evidence>
<evidence type="ECO:0000256" key="8">
    <source>
        <dbReference type="ARBA" id="ARBA00052101"/>
    </source>
</evidence>
<feature type="binding site" evidence="11">
    <location>
        <position position="86"/>
    </location>
    <ligand>
        <name>glycerol</name>
        <dbReference type="ChEBI" id="CHEBI:17754"/>
    </ligand>
</feature>
<comment type="function">
    <text evidence="9 11">Key enzyme in the regulation of glycerol uptake and metabolism. Catalyzes the phosphorylation of glycerol to yield sn-glycerol 3-phosphate.</text>
</comment>
<comment type="subunit">
    <text evidence="10 11">Homotetramer and homodimer (in equilibrium).</text>
</comment>
<evidence type="ECO:0000256" key="10">
    <source>
        <dbReference type="ARBA" id="ARBA00063665"/>
    </source>
</evidence>
<feature type="binding site" evidence="11">
    <location>
        <position position="15"/>
    </location>
    <ligand>
        <name>ADP</name>
        <dbReference type="ChEBI" id="CHEBI:456216"/>
    </ligand>
</feature>
<gene>
    <name evidence="11 15" type="primary">glpK</name>
    <name evidence="15" type="ORF">H8876_07625</name>
</gene>
<evidence type="ECO:0000256" key="1">
    <source>
        <dbReference type="ARBA" id="ARBA00005190"/>
    </source>
</evidence>
<comment type="caution">
    <text evidence="11">Lacks conserved residue(s) required for the propagation of feature annotation.</text>
</comment>
<dbReference type="AlphaFoldDB" id="A0A923NBR3"/>
<dbReference type="InterPro" id="IPR018484">
    <property type="entry name" value="FGGY_N"/>
</dbReference>
<comment type="pathway">
    <text evidence="1 11">Polyol metabolism; glycerol degradation via glycerol kinase pathway; sn-glycerol 3-phosphate from glycerol: step 1/1.</text>
</comment>
<feature type="domain" description="Carbohydrate kinase FGGY C-terminal" evidence="14">
    <location>
        <begin position="263"/>
        <end position="450"/>
    </location>
</feature>
<evidence type="ECO:0000256" key="6">
    <source>
        <dbReference type="ARBA" id="ARBA00022798"/>
    </source>
</evidence>
<feature type="binding site" evidence="11">
    <location>
        <position position="412"/>
    </location>
    <ligand>
        <name>ATP</name>
        <dbReference type="ChEBI" id="CHEBI:30616"/>
    </ligand>
</feature>
<keyword evidence="7 11" id="KW-0067">ATP-binding</keyword>
<dbReference type="EC" id="2.7.1.30" evidence="11"/>
<dbReference type="SUPFAM" id="SSF53067">
    <property type="entry name" value="Actin-like ATPase domain"/>
    <property type="match status" value="2"/>
</dbReference>
<keyword evidence="4 11" id="KW-0547">Nucleotide-binding</keyword>
<evidence type="ECO:0000256" key="3">
    <source>
        <dbReference type="ARBA" id="ARBA00022679"/>
    </source>
</evidence>
<keyword evidence="6 11" id="KW-0319">Glycerol metabolism</keyword>
<evidence type="ECO:0000256" key="4">
    <source>
        <dbReference type="ARBA" id="ARBA00022741"/>
    </source>
</evidence>
<dbReference type="Pfam" id="PF02782">
    <property type="entry name" value="FGGY_C"/>
    <property type="match status" value="1"/>
</dbReference>
<feature type="binding site" evidence="11">
    <location>
        <position position="136"/>
    </location>
    <ligand>
        <name>sn-glycerol 3-phosphate</name>
        <dbReference type="ChEBI" id="CHEBI:57597"/>
    </ligand>
</feature>
<feature type="binding site" evidence="11">
    <location>
        <position position="86"/>
    </location>
    <ligand>
        <name>sn-glycerol 3-phosphate</name>
        <dbReference type="ChEBI" id="CHEBI:57597"/>
    </ligand>
</feature>
<evidence type="ECO:0000259" key="14">
    <source>
        <dbReference type="Pfam" id="PF02782"/>
    </source>
</evidence>
<reference evidence="15" key="1">
    <citation type="submission" date="2020-08" db="EMBL/GenBank/DDBJ databases">
        <authorList>
            <person name="Liu C."/>
            <person name="Sun Q."/>
        </authorList>
    </citation>
    <scope>NUCLEOTIDE SEQUENCE</scope>
    <source>
        <strain evidence="15">BX16</strain>
    </source>
</reference>
<evidence type="ECO:0000259" key="13">
    <source>
        <dbReference type="Pfam" id="PF00370"/>
    </source>
</evidence>
<dbReference type="FunFam" id="3.30.420.40:FF:000008">
    <property type="entry name" value="Glycerol kinase"/>
    <property type="match status" value="1"/>
</dbReference>
<feature type="binding site" evidence="11">
    <location>
        <position position="416"/>
    </location>
    <ligand>
        <name>ADP</name>
        <dbReference type="ChEBI" id="CHEBI:456216"/>
    </ligand>
</feature>
<evidence type="ECO:0000256" key="12">
    <source>
        <dbReference type="RuleBase" id="RU003733"/>
    </source>
</evidence>
<dbReference type="FunFam" id="3.30.420.40:FF:000007">
    <property type="entry name" value="Glycerol kinase"/>
    <property type="match status" value="1"/>
</dbReference>
<keyword evidence="16" id="KW-1185">Reference proteome</keyword>
<proteinExistence type="inferred from homology"/>
<feature type="binding site" evidence="11">
    <location>
        <position position="311"/>
    </location>
    <ligand>
        <name>ATP</name>
        <dbReference type="ChEBI" id="CHEBI:30616"/>
    </ligand>
</feature>
<feature type="binding site" evidence="11">
    <location>
        <position position="315"/>
    </location>
    <ligand>
        <name>ATP</name>
        <dbReference type="ChEBI" id="CHEBI:30616"/>
    </ligand>
</feature>
<dbReference type="PIRSF" id="PIRSF000538">
    <property type="entry name" value="GlpK"/>
    <property type="match status" value="1"/>
</dbReference>
<dbReference type="PANTHER" id="PTHR10196">
    <property type="entry name" value="SUGAR KINASE"/>
    <property type="match status" value="1"/>
</dbReference>
<feature type="binding site" evidence="11">
    <location>
        <position position="246"/>
    </location>
    <ligand>
        <name>sn-glycerol 3-phosphate</name>
        <dbReference type="ChEBI" id="CHEBI:57597"/>
    </ligand>
</feature>
<name>A0A923NBR3_9FIRM</name>
<feature type="binding site" evidence="11">
    <location>
        <position position="268"/>
    </location>
    <ligand>
        <name>ADP</name>
        <dbReference type="ChEBI" id="CHEBI:456216"/>
    </ligand>
</feature>
<feature type="binding site" evidence="11">
    <location>
        <position position="15"/>
    </location>
    <ligand>
        <name>ATP</name>
        <dbReference type="ChEBI" id="CHEBI:30616"/>
    </ligand>
</feature>
<dbReference type="InterPro" id="IPR018483">
    <property type="entry name" value="Carb_kinase_FGGY_CS"/>
</dbReference>
<dbReference type="Pfam" id="PF00370">
    <property type="entry name" value="FGGY_N"/>
    <property type="match status" value="1"/>
</dbReference>
<feature type="domain" description="Carbohydrate kinase FGGY N-terminal" evidence="13">
    <location>
        <begin position="7"/>
        <end position="253"/>
    </location>
</feature>
<evidence type="ECO:0000256" key="11">
    <source>
        <dbReference type="HAMAP-Rule" id="MF_00186"/>
    </source>
</evidence>
<feature type="binding site" evidence="11">
    <location>
        <position position="247"/>
    </location>
    <ligand>
        <name>glycerol</name>
        <dbReference type="ChEBI" id="CHEBI:17754"/>
    </ligand>
</feature>
<dbReference type="NCBIfam" id="NF000756">
    <property type="entry name" value="PRK00047.1"/>
    <property type="match status" value="1"/>
</dbReference>
<evidence type="ECO:0000313" key="16">
    <source>
        <dbReference type="Proteomes" id="UP000644115"/>
    </source>
</evidence>
<feature type="binding site" evidence="11">
    <location>
        <position position="16"/>
    </location>
    <ligand>
        <name>ATP</name>
        <dbReference type="ChEBI" id="CHEBI:30616"/>
    </ligand>
</feature>
<dbReference type="NCBIfam" id="TIGR01311">
    <property type="entry name" value="glycerol_kin"/>
    <property type="match status" value="1"/>
</dbReference>
<comment type="similarity">
    <text evidence="2 11 12">Belongs to the FGGY kinase family.</text>
</comment>
<evidence type="ECO:0000256" key="2">
    <source>
        <dbReference type="ARBA" id="ARBA00009156"/>
    </source>
</evidence>
<feature type="binding site" evidence="11">
    <location>
        <position position="268"/>
    </location>
    <ligand>
        <name>ATP</name>
        <dbReference type="ChEBI" id="CHEBI:30616"/>
    </ligand>
</feature>
<dbReference type="Proteomes" id="UP000644115">
    <property type="component" value="Unassembled WGS sequence"/>
</dbReference>
<feature type="binding site" evidence="11">
    <location>
        <position position="136"/>
    </location>
    <ligand>
        <name>glycerol</name>
        <dbReference type="ChEBI" id="CHEBI:17754"/>
    </ligand>
</feature>
<dbReference type="GO" id="GO:0006072">
    <property type="term" value="P:glycerol-3-phosphate metabolic process"/>
    <property type="evidence" value="ECO:0007669"/>
    <property type="project" value="InterPro"/>
</dbReference>
<dbReference type="PANTHER" id="PTHR10196:SF69">
    <property type="entry name" value="GLYCEROL KINASE"/>
    <property type="match status" value="1"/>
</dbReference>
<organism evidence="15 16">
    <name type="scientific">Lentihominibacter faecis</name>
    <dbReference type="NCBI Taxonomy" id="2764712"/>
    <lineage>
        <taxon>Bacteria</taxon>
        <taxon>Bacillati</taxon>
        <taxon>Bacillota</taxon>
        <taxon>Clostridia</taxon>
        <taxon>Peptostreptococcales</taxon>
        <taxon>Anaerovoracaceae</taxon>
        <taxon>Lentihominibacter</taxon>
    </lineage>
</organism>
<evidence type="ECO:0000256" key="5">
    <source>
        <dbReference type="ARBA" id="ARBA00022777"/>
    </source>
</evidence>
<dbReference type="InterPro" id="IPR000577">
    <property type="entry name" value="Carb_kinase_FGGY"/>
</dbReference>
<dbReference type="GO" id="GO:0005524">
    <property type="term" value="F:ATP binding"/>
    <property type="evidence" value="ECO:0007669"/>
    <property type="project" value="UniProtKB-UniRule"/>
</dbReference>
<dbReference type="GO" id="GO:0005829">
    <property type="term" value="C:cytosol"/>
    <property type="evidence" value="ECO:0007669"/>
    <property type="project" value="UniProtKB-ARBA"/>
</dbReference>
<feature type="binding site" evidence="11">
    <location>
        <position position="15"/>
    </location>
    <ligand>
        <name>sn-glycerol 3-phosphate</name>
        <dbReference type="ChEBI" id="CHEBI:57597"/>
    </ligand>
</feature>
<sequence length="500" mass="55463">MIMKKKYYIGLDQGTTGTTTLLLDETWNVVARGYKEHTQYYPKPGWVEHDPLELWQRVMESMSMALSEGGVSAEDVACIGIDNQGETVMLWDKITGAPVYNAIVWQDRRMARYADELTTEYGELIREKTGLMADSYFSGPKIKWIIDNVDGVKEKIKEGRVLAGTLDSWLIWKMTHGKVHVTDCSTASRTMMFNIHTGKWDDEILDILGISRSILPEICDSSMVYGYTDPLDFFGAKIPISGSVVDQQAALFGQACFAPGTIKCTYGTGCFMLMNTGEKPIYSSNGLLTTVAWRLNKKMTFALDGGIYITGAATQWLRDGIKIIDSAAQTEQMAYDAKSNGGVYFVPAFAGLAAPHWDSYARGTMVGITGGTTREHIVRATLESTAYQVKDNLDVMNMDASMPISILRTDGGAVANNFLMQFQADILGIPVDVPVIKDTTPLGAAQLAALGIGEFDSIEDLASHWKLAKRYEPKMSVDERESLLYNWHRAVERAKNWSEE</sequence>
<dbReference type="InterPro" id="IPR018485">
    <property type="entry name" value="FGGY_C"/>
</dbReference>
<feature type="binding site" evidence="11">
    <location>
        <position position="311"/>
    </location>
    <ligand>
        <name>ADP</name>
        <dbReference type="ChEBI" id="CHEBI:456216"/>
    </ligand>
</feature>
<dbReference type="EMBL" id="JACRWC010000098">
    <property type="protein sequence ID" value="MBC5999865.1"/>
    <property type="molecule type" value="Genomic_DNA"/>
</dbReference>
<comment type="catalytic activity">
    <reaction evidence="8 11">
        <text>glycerol + ATP = sn-glycerol 3-phosphate + ADP + H(+)</text>
        <dbReference type="Rhea" id="RHEA:21644"/>
        <dbReference type="ChEBI" id="CHEBI:15378"/>
        <dbReference type="ChEBI" id="CHEBI:17754"/>
        <dbReference type="ChEBI" id="CHEBI:30616"/>
        <dbReference type="ChEBI" id="CHEBI:57597"/>
        <dbReference type="ChEBI" id="CHEBI:456216"/>
        <dbReference type="EC" id="2.7.1.30"/>
    </reaction>
</comment>
<dbReference type="PROSITE" id="PS00445">
    <property type="entry name" value="FGGY_KINASES_2"/>
    <property type="match status" value="1"/>
</dbReference>